<evidence type="ECO:0000313" key="8">
    <source>
        <dbReference type="Proteomes" id="UP000679179"/>
    </source>
</evidence>
<accession>A0A919RW50</accession>
<name>A0A919RW50_9CLOT</name>
<evidence type="ECO:0000256" key="3">
    <source>
        <dbReference type="ARBA" id="ARBA00022692"/>
    </source>
</evidence>
<feature type="transmembrane region" description="Helical" evidence="6">
    <location>
        <begin position="48"/>
        <end position="68"/>
    </location>
</feature>
<evidence type="ECO:0000256" key="2">
    <source>
        <dbReference type="ARBA" id="ARBA00009142"/>
    </source>
</evidence>
<protein>
    <recommendedName>
        <fullName evidence="6">Probable membrane transporter protein</fullName>
    </recommendedName>
</protein>
<keyword evidence="8" id="KW-1185">Reference proteome</keyword>
<evidence type="ECO:0000256" key="6">
    <source>
        <dbReference type="RuleBase" id="RU363041"/>
    </source>
</evidence>
<proteinExistence type="inferred from homology"/>
<gene>
    <name evidence="7" type="ORF">CPJCM30710_02410</name>
</gene>
<dbReference type="InterPro" id="IPR051598">
    <property type="entry name" value="TSUP/Inactive_protease-like"/>
</dbReference>
<comment type="caution">
    <text evidence="7">The sequence shown here is derived from an EMBL/GenBank/DDBJ whole genome shotgun (WGS) entry which is preliminary data.</text>
</comment>
<evidence type="ECO:0000256" key="1">
    <source>
        <dbReference type="ARBA" id="ARBA00004141"/>
    </source>
</evidence>
<dbReference type="Pfam" id="PF01925">
    <property type="entry name" value="TauE"/>
    <property type="match status" value="2"/>
</dbReference>
<reference evidence="7" key="1">
    <citation type="submission" date="2021-03" db="EMBL/GenBank/DDBJ databases">
        <title>Taxonomic study of Clostridium polyendosporum from meadow-gley soil under rice.</title>
        <authorList>
            <person name="Kobayashi H."/>
            <person name="Tanizawa Y."/>
            <person name="Yagura M."/>
        </authorList>
    </citation>
    <scope>NUCLEOTIDE SEQUENCE</scope>
    <source>
        <strain evidence="7">JCM 30710</strain>
    </source>
</reference>
<feature type="transmembrane region" description="Helical" evidence="6">
    <location>
        <begin position="7"/>
        <end position="28"/>
    </location>
</feature>
<dbReference type="PANTHER" id="PTHR43701:SF2">
    <property type="entry name" value="MEMBRANE TRANSPORTER PROTEIN YJNA-RELATED"/>
    <property type="match status" value="1"/>
</dbReference>
<keyword evidence="5 6" id="KW-0472">Membrane</keyword>
<dbReference type="EMBL" id="BOPZ01000002">
    <property type="protein sequence ID" value="GIM27575.1"/>
    <property type="molecule type" value="Genomic_DNA"/>
</dbReference>
<evidence type="ECO:0000256" key="5">
    <source>
        <dbReference type="ARBA" id="ARBA00023136"/>
    </source>
</evidence>
<organism evidence="7 8">
    <name type="scientific">Clostridium polyendosporum</name>
    <dbReference type="NCBI Taxonomy" id="69208"/>
    <lineage>
        <taxon>Bacteria</taxon>
        <taxon>Bacillati</taxon>
        <taxon>Bacillota</taxon>
        <taxon>Clostridia</taxon>
        <taxon>Eubacteriales</taxon>
        <taxon>Clostridiaceae</taxon>
        <taxon>Clostridium</taxon>
    </lineage>
</organism>
<feature type="transmembrane region" description="Helical" evidence="6">
    <location>
        <begin position="171"/>
        <end position="198"/>
    </location>
</feature>
<evidence type="ECO:0000313" key="7">
    <source>
        <dbReference type="EMBL" id="GIM27575.1"/>
    </source>
</evidence>
<dbReference type="AlphaFoldDB" id="A0A919RW50"/>
<dbReference type="InterPro" id="IPR002781">
    <property type="entry name" value="TM_pro_TauE-like"/>
</dbReference>
<feature type="transmembrane region" description="Helical" evidence="6">
    <location>
        <begin position="219"/>
        <end position="239"/>
    </location>
</feature>
<feature type="transmembrane region" description="Helical" evidence="6">
    <location>
        <begin position="140"/>
        <end position="165"/>
    </location>
</feature>
<feature type="transmembrane region" description="Helical" evidence="6">
    <location>
        <begin position="245"/>
        <end position="263"/>
    </location>
</feature>
<dbReference type="Proteomes" id="UP000679179">
    <property type="component" value="Unassembled WGS sequence"/>
</dbReference>
<comment type="subcellular location">
    <subcellularLocation>
        <location evidence="6">Cell membrane</location>
        <topology evidence="6">Multi-pass membrane protein</topology>
    </subcellularLocation>
    <subcellularLocation>
        <location evidence="1">Membrane</location>
        <topology evidence="1">Multi-pass membrane protein</topology>
    </subcellularLocation>
</comment>
<feature type="transmembrane region" description="Helical" evidence="6">
    <location>
        <begin position="75"/>
        <end position="96"/>
    </location>
</feature>
<feature type="transmembrane region" description="Helical" evidence="6">
    <location>
        <begin position="108"/>
        <end position="128"/>
    </location>
</feature>
<sequence>MEKRKSMYLAFVTGTPIGFLGGLIGLGGAEFRLPILVGTFKYSVHKAVALNLAVSSVTIISSIIFRLPNTNIKNILPLWSLILTFIIGSMTGAYLGGDFSKKITEKSLKRGMLIILIFIGILLVVEGLHPLVSSGIKYHFSLLSLILSIFLGSIIGLVSSLLGVAGGELTIPALMLVFGIDIKIAGTVSLLINIPALIIGIYKHASNGLYASKQDITHLVFPMGIGSIIGAFLGTYLIAYISSSIIKILLGFILIISVIKLFLKIK</sequence>
<keyword evidence="4 6" id="KW-1133">Transmembrane helix</keyword>
<dbReference type="GO" id="GO:0005886">
    <property type="term" value="C:plasma membrane"/>
    <property type="evidence" value="ECO:0007669"/>
    <property type="project" value="UniProtKB-SubCell"/>
</dbReference>
<dbReference type="RefSeq" id="WP_212902336.1">
    <property type="nucleotide sequence ID" value="NZ_BOPZ01000002.1"/>
</dbReference>
<evidence type="ECO:0000256" key="4">
    <source>
        <dbReference type="ARBA" id="ARBA00022989"/>
    </source>
</evidence>
<keyword evidence="6" id="KW-1003">Cell membrane</keyword>
<keyword evidence="3 6" id="KW-0812">Transmembrane</keyword>
<comment type="similarity">
    <text evidence="2 6">Belongs to the 4-toluene sulfonate uptake permease (TSUP) (TC 2.A.102) family.</text>
</comment>
<dbReference type="PANTHER" id="PTHR43701">
    <property type="entry name" value="MEMBRANE TRANSPORTER PROTEIN MJ0441-RELATED"/>
    <property type="match status" value="1"/>
</dbReference>